<dbReference type="Proteomes" id="UP000515708">
    <property type="component" value="Chromosome"/>
</dbReference>
<organism evidence="1 2">
    <name type="scientific">Microbacterium esteraromaticum</name>
    <dbReference type="NCBI Taxonomy" id="57043"/>
    <lineage>
        <taxon>Bacteria</taxon>
        <taxon>Bacillati</taxon>
        <taxon>Actinomycetota</taxon>
        <taxon>Actinomycetes</taxon>
        <taxon>Micrococcales</taxon>
        <taxon>Microbacteriaceae</taxon>
        <taxon>Microbacterium</taxon>
    </lineage>
</organism>
<name>A0A7D7WJV2_9MICO</name>
<proteinExistence type="predicted"/>
<dbReference type="RefSeq" id="WP_182253226.1">
    <property type="nucleotide sequence ID" value="NZ_CP043732.1"/>
</dbReference>
<protein>
    <submittedName>
        <fullName evidence="1">Uncharacterized protein</fullName>
    </submittedName>
</protein>
<dbReference type="EMBL" id="CP043732">
    <property type="protein sequence ID" value="QMU98210.1"/>
    <property type="molecule type" value="Genomic_DNA"/>
</dbReference>
<sequence>MGFTTLERMKSALLTTTVTSLERAVLLDMAIAVDDDAPLYTWGHDRLALAIGKTPGTPAAKQALSVRILPSLISKGLIRKRSAAHRGHRAEYELLVLGDPGMGNGSRSGMGNGFDDDVSRVTHGEHGMGNGSEGEWVTVSEGMGNAQTVTPLPISLPPSPTGKRIARAARRPSDRQMVFASDIAHLLDVAAEPQTSAEAAEFIRENWPEIERRAHNGEPFDCSIADLSPATRRYARERGLLLNDERTTA</sequence>
<evidence type="ECO:0000313" key="2">
    <source>
        <dbReference type="Proteomes" id="UP000515708"/>
    </source>
</evidence>
<dbReference type="AlphaFoldDB" id="A0A7D7WJV2"/>
<gene>
    <name evidence="1" type="ORF">FVO59_14215</name>
</gene>
<reference evidence="1 2" key="1">
    <citation type="journal article" date="2020" name="Front. Microbiol.">
        <title>Design of Bacterial Strain-Specific qPCR Assays Using NGS Data and Publicly Available Resources and Its Application to Track Biocontrol Strains.</title>
        <authorList>
            <person name="Hernandez I."/>
            <person name="Sant C."/>
            <person name="Martinez R."/>
            <person name="Fernandez C."/>
        </authorList>
    </citation>
    <scope>NUCLEOTIDE SEQUENCE [LARGE SCALE GENOMIC DNA]</scope>
    <source>
        <strain evidence="1 2">B24</strain>
    </source>
</reference>
<evidence type="ECO:0000313" key="1">
    <source>
        <dbReference type="EMBL" id="QMU98210.1"/>
    </source>
</evidence>
<accession>A0A7D7WJV2</accession>